<organism evidence="2">
    <name type="scientific">Skeletonema marinoi</name>
    <dbReference type="NCBI Taxonomy" id="267567"/>
    <lineage>
        <taxon>Eukaryota</taxon>
        <taxon>Sar</taxon>
        <taxon>Stramenopiles</taxon>
        <taxon>Ochrophyta</taxon>
        <taxon>Bacillariophyta</taxon>
        <taxon>Coscinodiscophyceae</taxon>
        <taxon>Thalassiosirophycidae</taxon>
        <taxon>Thalassiosirales</taxon>
        <taxon>Skeletonemataceae</taxon>
        <taxon>Skeletonema</taxon>
        <taxon>Skeletonema marinoi-dohrnii complex</taxon>
    </lineage>
</organism>
<gene>
    <name evidence="2" type="ORF">SMAR0320_LOCUS22737</name>
</gene>
<feature type="compositionally biased region" description="Polar residues" evidence="1">
    <location>
        <begin position="37"/>
        <end position="62"/>
    </location>
</feature>
<sequence length="358" mass="38419">MSVASNKSRTMSSRSTSPTPSSKGGGSESGGVASLSNDALYTPLSSLHADNNHPSNNSNQTQSKKKSRHSLSLQTSASLRESSLVTFLTSMGNHLKTSHPQECHVYRGLGGSIGRYGTGDGGRVDKAMRSTMENKLSNRSLVLVGGGIHSYTPDTKSSGGDAKSGAIRKRVGGNGVFGCKSHRQRKKAMKKVMEETQSSESATTPAAEELDEKVGNIVETLHQMWINYIQQILSPLKKKSRAAASISLEARKEIATILATSEHVGMAATIVACPSRRHLGSKRCIVLDETKETFKIAIMKSRPAQAQKKVTETNAGSGAKSAKPYLWKVVMIPKHGTSLDVSVPWSSGRDRIIVRLET</sequence>
<proteinExistence type="predicted"/>
<accession>A0A7S2Q1R7</accession>
<dbReference type="EMBL" id="HBGZ01031841">
    <property type="protein sequence ID" value="CAD9630177.1"/>
    <property type="molecule type" value="Transcribed_RNA"/>
</dbReference>
<reference evidence="2" key="1">
    <citation type="submission" date="2021-01" db="EMBL/GenBank/DDBJ databases">
        <authorList>
            <person name="Corre E."/>
            <person name="Pelletier E."/>
            <person name="Niang G."/>
            <person name="Scheremetjew M."/>
            <person name="Finn R."/>
            <person name="Kale V."/>
            <person name="Holt S."/>
            <person name="Cochrane G."/>
            <person name="Meng A."/>
            <person name="Brown T."/>
            <person name="Cohen L."/>
        </authorList>
    </citation>
    <scope>NUCLEOTIDE SEQUENCE</scope>
    <source>
        <strain evidence="2">SM1012Den-03</strain>
    </source>
</reference>
<protein>
    <submittedName>
        <fullName evidence="2">Uncharacterized protein</fullName>
    </submittedName>
</protein>
<dbReference type="AlphaFoldDB" id="A0A7S2Q1R7"/>
<evidence type="ECO:0000256" key="1">
    <source>
        <dbReference type="SAM" id="MobiDB-lite"/>
    </source>
</evidence>
<evidence type="ECO:0000313" key="2">
    <source>
        <dbReference type="EMBL" id="CAD9630177.1"/>
    </source>
</evidence>
<feature type="compositionally biased region" description="Low complexity" evidence="1">
    <location>
        <begin position="1"/>
        <end position="22"/>
    </location>
</feature>
<feature type="region of interest" description="Disordered" evidence="1">
    <location>
        <begin position="1"/>
        <end position="76"/>
    </location>
</feature>
<name>A0A7S2Q1R7_9STRA</name>